<accession>A0A0F9IHM6</accession>
<dbReference type="AlphaFoldDB" id="A0A0F9IHM6"/>
<proteinExistence type="inferred from homology"/>
<dbReference type="PRINTS" id="PR01438">
    <property type="entry name" value="UNVRSLSTRESS"/>
</dbReference>
<dbReference type="SUPFAM" id="SSF52402">
    <property type="entry name" value="Adenine nucleotide alpha hydrolases-like"/>
    <property type="match status" value="2"/>
</dbReference>
<dbReference type="Gene3D" id="3.40.50.12370">
    <property type="match status" value="1"/>
</dbReference>
<feature type="domain" description="UspA" evidence="2">
    <location>
        <begin position="3"/>
        <end position="146"/>
    </location>
</feature>
<comment type="similarity">
    <text evidence="1">Belongs to the universal stress protein A family.</text>
</comment>
<dbReference type="PANTHER" id="PTHR46268:SF6">
    <property type="entry name" value="UNIVERSAL STRESS PROTEIN UP12"/>
    <property type="match status" value="1"/>
</dbReference>
<dbReference type="CDD" id="cd00293">
    <property type="entry name" value="USP-like"/>
    <property type="match status" value="1"/>
</dbReference>
<gene>
    <name evidence="3" type="ORF">LCGC14_1656810</name>
</gene>
<evidence type="ECO:0000256" key="1">
    <source>
        <dbReference type="ARBA" id="ARBA00008791"/>
    </source>
</evidence>
<dbReference type="Pfam" id="PF00582">
    <property type="entry name" value="Usp"/>
    <property type="match status" value="1"/>
</dbReference>
<protein>
    <recommendedName>
        <fullName evidence="2">UspA domain-containing protein</fullName>
    </recommendedName>
</protein>
<dbReference type="InterPro" id="IPR006015">
    <property type="entry name" value="Universal_stress_UspA"/>
</dbReference>
<organism evidence="3">
    <name type="scientific">marine sediment metagenome</name>
    <dbReference type="NCBI Taxonomy" id="412755"/>
    <lineage>
        <taxon>unclassified sequences</taxon>
        <taxon>metagenomes</taxon>
        <taxon>ecological metagenomes</taxon>
    </lineage>
</organism>
<name>A0A0F9IHM6_9ZZZZ</name>
<dbReference type="PANTHER" id="PTHR46268">
    <property type="entry name" value="STRESS RESPONSE PROTEIN NHAX"/>
    <property type="match status" value="1"/>
</dbReference>
<dbReference type="InterPro" id="IPR006016">
    <property type="entry name" value="UspA"/>
</dbReference>
<sequence length="276" mass="32128">MIKILIPTDFSNNAMHALRYAIALFKWEEAQFYLLHAYANEVYDDFRPNSKTDVEVKETNDKKNSKNRFDRLIKDITEGSSNHNHVYKSLNAFDALVVSVKDAVKEKSIDLVIMGTKGKTNDKKIIFGSNTMQVLKYVQCPVLIIPHDAVIHNPKRILLPTDFMLPYKPQQFKVLNYLGNEYKAEINSLYISDFEDISHRQLENKRVLIENLSDSFLFFERTGIKNRIQAIREHILLRNIDFLVMVDSKHSFLEDLLYRSTIDELGLTIKIPFLVL</sequence>
<dbReference type="EMBL" id="LAZR01014015">
    <property type="protein sequence ID" value="KKM19324.1"/>
    <property type="molecule type" value="Genomic_DNA"/>
</dbReference>
<comment type="caution">
    <text evidence="3">The sequence shown here is derived from an EMBL/GenBank/DDBJ whole genome shotgun (WGS) entry which is preliminary data.</text>
</comment>
<evidence type="ECO:0000313" key="3">
    <source>
        <dbReference type="EMBL" id="KKM19324.1"/>
    </source>
</evidence>
<evidence type="ECO:0000259" key="2">
    <source>
        <dbReference type="Pfam" id="PF00582"/>
    </source>
</evidence>
<reference evidence="3" key="1">
    <citation type="journal article" date="2015" name="Nature">
        <title>Complex archaea that bridge the gap between prokaryotes and eukaryotes.</title>
        <authorList>
            <person name="Spang A."/>
            <person name="Saw J.H."/>
            <person name="Jorgensen S.L."/>
            <person name="Zaremba-Niedzwiedzka K."/>
            <person name="Martijn J."/>
            <person name="Lind A.E."/>
            <person name="van Eijk R."/>
            <person name="Schleper C."/>
            <person name="Guy L."/>
            <person name="Ettema T.J."/>
        </authorList>
    </citation>
    <scope>NUCLEOTIDE SEQUENCE</scope>
</reference>